<keyword evidence="5" id="KW-1015">Disulfide bond</keyword>
<keyword evidence="6" id="KW-0768">Sushi</keyword>
<protein>
    <submittedName>
        <fullName evidence="11">Protein mesh-like</fullName>
    </submittedName>
</protein>
<dbReference type="PROSITE" id="PS51233">
    <property type="entry name" value="VWFD"/>
    <property type="match status" value="1"/>
</dbReference>
<dbReference type="InterPro" id="IPR056619">
    <property type="entry name" value="C8-3_MUC4"/>
</dbReference>
<dbReference type="InterPro" id="IPR051495">
    <property type="entry name" value="Epithelial_Barrier/Signaling"/>
</dbReference>
<evidence type="ECO:0000256" key="5">
    <source>
        <dbReference type="ARBA" id="ARBA00023157"/>
    </source>
</evidence>
<feature type="domain" description="VWFD" evidence="9">
    <location>
        <begin position="491"/>
        <end position="707"/>
    </location>
</feature>
<dbReference type="Pfam" id="PF23263">
    <property type="entry name" value="C8-3_MUC4"/>
    <property type="match status" value="1"/>
</dbReference>
<keyword evidence="10" id="KW-1185">Reference proteome</keyword>
<dbReference type="PANTHER" id="PTHR13802:SF52">
    <property type="entry name" value="MUCIN-4"/>
    <property type="match status" value="1"/>
</dbReference>
<evidence type="ECO:0000256" key="1">
    <source>
        <dbReference type="ARBA" id="ARBA00004370"/>
    </source>
</evidence>
<dbReference type="InterPro" id="IPR005533">
    <property type="entry name" value="AMOP_dom"/>
</dbReference>
<gene>
    <name evidence="11" type="primary">LOC106808579</name>
</gene>
<keyword evidence="2" id="KW-0812">Transmembrane</keyword>
<evidence type="ECO:0000259" key="8">
    <source>
        <dbReference type="PROSITE" id="PS50923"/>
    </source>
</evidence>
<dbReference type="InterPro" id="IPR014756">
    <property type="entry name" value="Ig_E-set"/>
</dbReference>
<evidence type="ECO:0000256" key="2">
    <source>
        <dbReference type="ARBA" id="ARBA00022692"/>
    </source>
</evidence>
<evidence type="ECO:0000313" key="11">
    <source>
        <dbReference type="RefSeq" id="XP_014666828.1"/>
    </source>
</evidence>
<dbReference type="Gene3D" id="2.60.40.10">
    <property type="entry name" value="Immunoglobulins"/>
    <property type="match status" value="1"/>
</dbReference>
<dbReference type="Pfam" id="PF06119">
    <property type="entry name" value="NIDO"/>
    <property type="match status" value="2"/>
</dbReference>
<dbReference type="GeneID" id="106808579"/>
<sequence length="1094" mass="123898">MNDGFLAFAKPPSQFVRQTPIILPWENYPEEVDPAIIAVFMSEIDFYEDTSSIGFNAGNGTEWWGLAPFSGTQGVARIDEFTSVGDTPGRWVFRVDEVIERGGCTNVTQGVALSYPSVGTMFGGESINISGPCFVEGPEIKARFETLTVDCLYVNATRATCILPMFFKSGAVQMEISHDGSMAYNFKGWFFIAESTRYEPPRITLEPSKWWTHSWQEDEEIEQGIDLEIVWDPFNITYKPDARLDIGIWGYRELAKEGRWEFIDVLATGRANDGVYKFKPKSMTRNNEQAWSKYDFGAIRLNVTNYEWEGHYWSQPTPLAWYNQPGYIRKWGSNWPYDKCMKWHDLDSEMTPILNSLNYCPCTVGLAESDKVRWVPDDQCNKYGKLDCEFNKGATHCVRQAYPNLLGASQHCCYDIRGNLMHVFDSRYGSKPDRSHPWGIYPHLYPPRIPDWCHYQYDAMPYYFCCEWGDFCDPFFWRRPSDDCQTYMPPKTAIAFGDPHFITFDGHEYSFNGKGEFTMFNSDHHHEDKNLNFPHKMTIQGRFEQPPNATVYVAESNATMLTAVVGQENNSAVVEVQSRAYHARWRYKMTVLVNGRKVYFDRSYYKAQVYEGVTVSNPYVNLNQSEIMVSFASGAGFQVTENHGALNVVMFLPQEFKYFTRGLFGTWSDKTDDEFRTAAGTLVRPSTNREIFYDFGETWRIPGTTMFTYKPGKSSMYYYEESFEPEFAENDVIPLHPNATMDMNGVLAVCGGNNFCKYDYIMSGDRYLASGTKVVHETYERMVEVGLSRQVSCMALPTPYNGQKHYINYLEGAVVRFNCLPGFEFWGTEELRCMPNGQWSDGISVLCRSVIGATKFTARYAFITTWDRVTFKGSNTHNDGGPPLNTFQVACATDEVHTFCVHNYDVIRWAASANSGGHPDTGLGGTWGAVQASLLISYLGLSKLHPVVGFIINISVSACVSACVSVSANVSVTFDVGVCVIGATKFTARYAFITTWDRVTFKGSNTHNDGGPPLNTFQVACATDEVHTFCVHNYDVIRWAASANSGGHPDTGLGGTWGAVRHDKPRVAELRMRLARAWVSTLAYFGRRLSYTQQ</sequence>
<dbReference type="InterPro" id="IPR000436">
    <property type="entry name" value="Sushi_SCR_CCP_dom"/>
</dbReference>
<proteinExistence type="predicted"/>
<dbReference type="PROSITE" id="PS50923">
    <property type="entry name" value="SUSHI"/>
    <property type="match status" value="1"/>
</dbReference>
<comment type="caution">
    <text evidence="6">Lacks conserved residue(s) required for the propagation of feature annotation.</text>
</comment>
<keyword evidence="3" id="KW-1133">Transmembrane helix</keyword>
<dbReference type="SUPFAM" id="SSF81296">
    <property type="entry name" value="E set domains"/>
    <property type="match status" value="1"/>
</dbReference>
<dbReference type="Pfam" id="PF00084">
    <property type="entry name" value="Sushi"/>
    <property type="match status" value="1"/>
</dbReference>
<dbReference type="InterPro" id="IPR035976">
    <property type="entry name" value="Sushi/SCR/CCP_sf"/>
</dbReference>
<evidence type="ECO:0000313" key="10">
    <source>
        <dbReference type="Proteomes" id="UP000695022"/>
    </source>
</evidence>
<dbReference type="Gene3D" id="2.10.70.10">
    <property type="entry name" value="Complement Module, domain 1"/>
    <property type="match status" value="1"/>
</dbReference>
<name>A0ABM1E3Q7_PRICU</name>
<evidence type="ECO:0000256" key="6">
    <source>
        <dbReference type="PROSITE-ProRule" id="PRU00302"/>
    </source>
</evidence>
<dbReference type="Pfam" id="PF03782">
    <property type="entry name" value="AMOP"/>
    <property type="match status" value="1"/>
</dbReference>
<dbReference type="Proteomes" id="UP000695022">
    <property type="component" value="Unplaced"/>
</dbReference>
<dbReference type="InterPro" id="IPR003886">
    <property type="entry name" value="NIDO_dom"/>
</dbReference>
<feature type="domain" description="AMOP" evidence="7">
    <location>
        <begin position="332"/>
        <end position="479"/>
    </location>
</feature>
<dbReference type="SUPFAM" id="SSF57535">
    <property type="entry name" value="Complement control module/SCR domain"/>
    <property type="match status" value="1"/>
</dbReference>
<dbReference type="PROSITE" id="PS50856">
    <property type="entry name" value="AMOP"/>
    <property type="match status" value="1"/>
</dbReference>
<evidence type="ECO:0000256" key="4">
    <source>
        <dbReference type="ARBA" id="ARBA00023136"/>
    </source>
</evidence>
<dbReference type="SMART" id="SM00032">
    <property type="entry name" value="CCP"/>
    <property type="match status" value="1"/>
</dbReference>
<dbReference type="RefSeq" id="XP_014666828.1">
    <property type="nucleotide sequence ID" value="XM_014811342.1"/>
</dbReference>
<organism evidence="10 11">
    <name type="scientific">Priapulus caudatus</name>
    <name type="common">Priapulid worm</name>
    <dbReference type="NCBI Taxonomy" id="37621"/>
    <lineage>
        <taxon>Eukaryota</taxon>
        <taxon>Metazoa</taxon>
        <taxon>Ecdysozoa</taxon>
        <taxon>Scalidophora</taxon>
        <taxon>Priapulida</taxon>
        <taxon>Priapulimorpha</taxon>
        <taxon>Priapulimorphida</taxon>
        <taxon>Priapulidae</taxon>
        <taxon>Priapulus</taxon>
    </lineage>
</organism>
<dbReference type="CDD" id="cd00033">
    <property type="entry name" value="CCP"/>
    <property type="match status" value="1"/>
</dbReference>
<dbReference type="SMART" id="SM00723">
    <property type="entry name" value="AMOP"/>
    <property type="match status" value="1"/>
</dbReference>
<reference evidence="11" key="1">
    <citation type="submission" date="2025-08" db="UniProtKB">
        <authorList>
            <consortium name="RefSeq"/>
        </authorList>
    </citation>
    <scope>IDENTIFICATION</scope>
</reference>
<dbReference type="InterPro" id="IPR001846">
    <property type="entry name" value="VWF_type-D"/>
</dbReference>
<feature type="domain" description="Sushi" evidence="8">
    <location>
        <begin position="791"/>
        <end position="849"/>
    </location>
</feature>
<dbReference type="InterPro" id="IPR013783">
    <property type="entry name" value="Ig-like_fold"/>
</dbReference>
<accession>A0ABM1E3Q7</accession>
<dbReference type="PANTHER" id="PTHR13802">
    <property type="entry name" value="MUCIN 4-RELATED"/>
    <property type="match status" value="1"/>
</dbReference>
<keyword evidence="4" id="KW-0472">Membrane</keyword>
<evidence type="ECO:0000259" key="9">
    <source>
        <dbReference type="PROSITE" id="PS51233"/>
    </source>
</evidence>
<comment type="subcellular location">
    <subcellularLocation>
        <location evidence="1">Membrane</location>
    </subcellularLocation>
</comment>
<evidence type="ECO:0000256" key="3">
    <source>
        <dbReference type="ARBA" id="ARBA00022989"/>
    </source>
</evidence>
<dbReference type="Pfam" id="PF00094">
    <property type="entry name" value="VWD"/>
    <property type="match status" value="1"/>
</dbReference>
<evidence type="ECO:0000259" key="7">
    <source>
        <dbReference type="PROSITE" id="PS50856"/>
    </source>
</evidence>